<dbReference type="SUPFAM" id="SSF48264">
    <property type="entry name" value="Cytochrome P450"/>
    <property type="match status" value="1"/>
</dbReference>
<evidence type="ECO:0000256" key="5">
    <source>
        <dbReference type="ARBA" id="ARBA00022617"/>
    </source>
</evidence>
<dbReference type="GeneID" id="112128127"/>
<evidence type="ECO:0000256" key="11">
    <source>
        <dbReference type="ARBA" id="ARBA00023033"/>
    </source>
</evidence>
<comment type="subcellular location">
    <subcellularLocation>
        <location evidence="3">Endoplasmic reticulum membrane</location>
        <topology evidence="3">Peripheral membrane protein</topology>
    </subcellularLocation>
    <subcellularLocation>
        <location evidence="2">Microsome membrane</location>
        <topology evidence="2">Peripheral membrane protein</topology>
    </subcellularLocation>
</comment>
<dbReference type="GO" id="GO:0005506">
    <property type="term" value="F:iron ion binding"/>
    <property type="evidence" value="ECO:0007669"/>
    <property type="project" value="InterPro"/>
</dbReference>
<evidence type="ECO:0000256" key="12">
    <source>
        <dbReference type="ARBA" id="ARBA00023136"/>
    </source>
</evidence>
<dbReference type="KEGG" id="clec:112128127"/>
<evidence type="ECO:0008006" key="15">
    <source>
        <dbReference type="Google" id="ProtNLM"/>
    </source>
</evidence>
<dbReference type="InterPro" id="IPR036396">
    <property type="entry name" value="Cyt_P450_sf"/>
</dbReference>
<dbReference type="InterPro" id="IPR001128">
    <property type="entry name" value="Cyt_P450"/>
</dbReference>
<dbReference type="PANTHER" id="PTHR24292:SF54">
    <property type="entry name" value="CYP9F3-RELATED"/>
    <property type="match status" value="1"/>
</dbReference>
<name>A0A8I6SPY4_CIMLE</name>
<organism evidence="13 14">
    <name type="scientific">Cimex lectularius</name>
    <name type="common">Bed bug</name>
    <name type="synonym">Acanthia lectularia</name>
    <dbReference type="NCBI Taxonomy" id="79782"/>
    <lineage>
        <taxon>Eukaryota</taxon>
        <taxon>Metazoa</taxon>
        <taxon>Ecdysozoa</taxon>
        <taxon>Arthropoda</taxon>
        <taxon>Hexapoda</taxon>
        <taxon>Insecta</taxon>
        <taxon>Pterygota</taxon>
        <taxon>Neoptera</taxon>
        <taxon>Paraneoptera</taxon>
        <taxon>Hemiptera</taxon>
        <taxon>Heteroptera</taxon>
        <taxon>Panheteroptera</taxon>
        <taxon>Cimicomorpha</taxon>
        <taxon>Cimicidae</taxon>
        <taxon>Cimex</taxon>
    </lineage>
</organism>
<proteinExistence type="inferred from homology"/>
<evidence type="ECO:0000256" key="2">
    <source>
        <dbReference type="ARBA" id="ARBA00004174"/>
    </source>
</evidence>
<dbReference type="EnsemblMetazoa" id="XM_024229932.1">
    <property type="protein sequence ID" value="XP_024085700.1"/>
    <property type="gene ID" value="LOC112128127"/>
</dbReference>
<dbReference type="Proteomes" id="UP000494040">
    <property type="component" value="Unassembled WGS sequence"/>
</dbReference>
<keyword evidence="7" id="KW-0256">Endoplasmic reticulum</keyword>
<keyword evidence="12" id="KW-0472">Membrane</keyword>
<accession>A0A8I6SPY4</accession>
<dbReference type="GO" id="GO:0004497">
    <property type="term" value="F:monooxygenase activity"/>
    <property type="evidence" value="ECO:0007669"/>
    <property type="project" value="UniProtKB-KW"/>
</dbReference>
<keyword evidence="8" id="KW-0492">Microsome</keyword>
<dbReference type="OMA" id="YHRSENE"/>
<evidence type="ECO:0000256" key="8">
    <source>
        <dbReference type="ARBA" id="ARBA00022848"/>
    </source>
</evidence>
<evidence type="ECO:0000256" key="3">
    <source>
        <dbReference type="ARBA" id="ARBA00004406"/>
    </source>
</evidence>
<dbReference type="GO" id="GO:0020037">
    <property type="term" value="F:heme binding"/>
    <property type="evidence" value="ECO:0007669"/>
    <property type="project" value="InterPro"/>
</dbReference>
<dbReference type="InterPro" id="IPR050476">
    <property type="entry name" value="Insect_CytP450_Detox"/>
</dbReference>
<keyword evidence="5" id="KW-0349">Heme</keyword>
<evidence type="ECO:0000256" key="7">
    <source>
        <dbReference type="ARBA" id="ARBA00022824"/>
    </source>
</evidence>
<dbReference type="AlphaFoldDB" id="A0A8I6SPY4"/>
<dbReference type="GO" id="GO:0005789">
    <property type="term" value="C:endoplasmic reticulum membrane"/>
    <property type="evidence" value="ECO:0007669"/>
    <property type="project" value="UniProtKB-SubCell"/>
</dbReference>
<keyword evidence="9" id="KW-0560">Oxidoreductase</keyword>
<reference evidence="13" key="1">
    <citation type="submission" date="2022-01" db="UniProtKB">
        <authorList>
            <consortium name="EnsemblMetazoa"/>
        </authorList>
    </citation>
    <scope>IDENTIFICATION</scope>
</reference>
<dbReference type="Pfam" id="PF00067">
    <property type="entry name" value="p450"/>
    <property type="match status" value="1"/>
</dbReference>
<dbReference type="GO" id="GO:0016705">
    <property type="term" value="F:oxidoreductase activity, acting on paired donors, with incorporation or reduction of molecular oxygen"/>
    <property type="evidence" value="ECO:0007669"/>
    <property type="project" value="InterPro"/>
</dbReference>
<evidence type="ECO:0000313" key="14">
    <source>
        <dbReference type="Proteomes" id="UP000494040"/>
    </source>
</evidence>
<dbReference type="RefSeq" id="XP_024085700.1">
    <property type="nucleotide sequence ID" value="XM_024229932.1"/>
</dbReference>
<keyword evidence="10" id="KW-0408">Iron</keyword>
<dbReference type="OrthoDB" id="6606702at2759"/>
<evidence type="ECO:0000256" key="4">
    <source>
        <dbReference type="ARBA" id="ARBA00010617"/>
    </source>
</evidence>
<evidence type="ECO:0000313" key="13">
    <source>
        <dbReference type="EnsemblMetazoa" id="XP_024085700.1"/>
    </source>
</evidence>
<protein>
    <recommendedName>
        <fullName evidence="15">Cytochrome P450</fullName>
    </recommendedName>
</protein>
<keyword evidence="14" id="KW-1185">Reference proteome</keyword>
<evidence type="ECO:0000256" key="10">
    <source>
        <dbReference type="ARBA" id="ARBA00023004"/>
    </source>
</evidence>
<comment type="cofactor">
    <cofactor evidence="1">
        <name>heme</name>
        <dbReference type="ChEBI" id="CHEBI:30413"/>
    </cofactor>
</comment>
<keyword evidence="11" id="KW-0503">Monooxygenase</keyword>
<evidence type="ECO:0000256" key="9">
    <source>
        <dbReference type="ARBA" id="ARBA00023002"/>
    </source>
</evidence>
<dbReference type="PANTHER" id="PTHR24292">
    <property type="entry name" value="CYTOCHROME P450"/>
    <property type="match status" value="1"/>
</dbReference>
<evidence type="ECO:0000256" key="1">
    <source>
        <dbReference type="ARBA" id="ARBA00001971"/>
    </source>
</evidence>
<keyword evidence="6" id="KW-0479">Metal-binding</keyword>
<evidence type="ECO:0000256" key="6">
    <source>
        <dbReference type="ARBA" id="ARBA00022723"/>
    </source>
</evidence>
<dbReference type="Gene3D" id="1.10.630.10">
    <property type="entry name" value="Cytochrome P450"/>
    <property type="match status" value="1"/>
</dbReference>
<sequence>MLSAGLALVCILVGTVWLWLKPRFSYWRRKGVKEWEATSIFGHYRNVVALRGNEVDECYKKLGDVKFGGYYFLWKPLLMVKDEDLIKKITVKDFDHFTDHPPFLDVNNDTDAVLRSLFFLNGAEWKTKRAAMSHFFTPRRLKILPGSVEKLCTDLFPKFDRLAESKEDFEIENQTAEISMNIITTTFIGVDVKDQTFFRSAVKLFSEPGMANVYKFILYNVHHAVHKILRLTTLDKEIHPIFADLVDKVITKRLEQNIAAEDLFDYLIKCKNGEIKQFEGKRNIAYCTQLL</sequence>
<comment type="similarity">
    <text evidence="4">Belongs to the cytochrome P450 family.</text>
</comment>